<feature type="non-terminal residue" evidence="1">
    <location>
        <position position="1"/>
    </location>
</feature>
<organism evidence="1 2">
    <name type="scientific">Artomyces pyxidatus</name>
    <dbReference type="NCBI Taxonomy" id="48021"/>
    <lineage>
        <taxon>Eukaryota</taxon>
        <taxon>Fungi</taxon>
        <taxon>Dikarya</taxon>
        <taxon>Basidiomycota</taxon>
        <taxon>Agaricomycotina</taxon>
        <taxon>Agaricomycetes</taxon>
        <taxon>Russulales</taxon>
        <taxon>Auriscalpiaceae</taxon>
        <taxon>Artomyces</taxon>
    </lineage>
</organism>
<gene>
    <name evidence="1" type="ORF">BV25DRAFT_1765064</name>
</gene>
<comment type="caution">
    <text evidence="1">The sequence shown here is derived from an EMBL/GenBank/DDBJ whole genome shotgun (WGS) entry which is preliminary data.</text>
</comment>
<dbReference type="EMBL" id="MU277204">
    <property type="protein sequence ID" value="KAI0063194.1"/>
    <property type="molecule type" value="Genomic_DNA"/>
</dbReference>
<reference evidence="1" key="2">
    <citation type="journal article" date="2022" name="New Phytol.">
        <title>Evolutionary transition to the ectomycorrhizal habit in the genomes of a hyperdiverse lineage of mushroom-forming fungi.</title>
        <authorList>
            <person name="Looney B."/>
            <person name="Miyauchi S."/>
            <person name="Morin E."/>
            <person name="Drula E."/>
            <person name="Courty P.E."/>
            <person name="Kohler A."/>
            <person name="Kuo A."/>
            <person name="LaButti K."/>
            <person name="Pangilinan J."/>
            <person name="Lipzen A."/>
            <person name="Riley R."/>
            <person name="Andreopoulos W."/>
            <person name="He G."/>
            <person name="Johnson J."/>
            <person name="Nolan M."/>
            <person name="Tritt A."/>
            <person name="Barry K.W."/>
            <person name="Grigoriev I.V."/>
            <person name="Nagy L.G."/>
            <person name="Hibbett D."/>
            <person name="Henrissat B."/>
            <person name="Matheny P.B."/>
            <person name="Labbe J."/>
            <person name="Martin F.M."/>
        </authorList>
    </citation>
    <scope>NUCLEOTIDE SEQUENCE</scope>
    <source>
        <strain evidence="1">HHB10654</strain>
    </source>
</reference>
<feature type="non-terminal residue" evidence="1">
    <location>
        <position position="82"/>
    </location>
</feature>
<protein>
    <submittedName>
        <fullName evidence="1">Uncharacterized protein</fullName>
    </submittedName>
</protein>
<name>A0ACB8T3D0_9AGAM</name>
<evidence type="ECO:0000313" key="2">
    <source>
        <dbReference type="Proteomes" id="UP000814140"/>
    </source>
</evidence>
<dbReference type="Proteomes" id="UP000814140">
    <property type="component" value="Unassembled WGS sequence"/>
</dbReference>
<proteinExistence type="predicted"/>
<evidence type="ECO:0000313" key="1">
    <source>
        <dbReference type="EMBL" id="KAI0063194.1"/>
    </source>
</evidence>
<reference evidence="1" key="1">
    <citation type="submission" date="2021-03" db="EMBL/GenBank/DDBJ databases">
        <authorList>
            <consortium name="DOE Joint Genome Institute"/>
            <person name="Ahrendt S."/>
            <person name="Looney B.P."/>
            <person name="Miyauchi S."/>
            <person name="Morin E."/>
            <person name="Drula E."/>
            <person name="Courty P.E."/>
            <person name="Chicoki N."/>
            <person name="Fauchery L."/>
            <person name="Kohler A."/>
            <person name="Kuo A."/>
            <person name="Labutti K."/>
            <person name="Pangilinan J."/>
            <person name="Lipzen A."/>
            <person name="Riley R."/>
            <person name="Andreopoulos W."/>
            <person name="He G."/>
            <person name="Johnson J."/>
            <person name="Barry K.W."/>
            <person name="Grigoriev I.V."/>
            <person name="Nagy L."/>
            <person name="Hibbett D."/>
            <person name="Henrissat B."/>
            <person name="Matheny P.B."/>
            <person name="Labbe J."/>
            <person name="Martin F."/>
        </authorList>
    </citation>
    <scope>NUCLEOTIDE SEQUENCE</scope>
    <source>
        <strain evidence="1">HHB10654</strain>
    </source>
</reference>
<keyword evidence="2" id="KW-1185">Reference proteome</keyword>
<accession>A0ACB8T3D0</accession>
<sequence>VRRPANAFICFRSHLWNGDSMRNVETDHRDVSRIAAGLWRKRTSQEQLPFRLIAEEAKLRHARKHPEYKYAPVYRKEKAAKR</sequence>